<organism evidence="2 3">
    <name type="scientific">Streptomyces prasinosporus</name>
    <dbReference type="NCBI Taxonomy" id="68256"/>
    <lineage>
        <taxon>Bacteria</taxon>
        <taxon>Bacillati</taxon>
        <taxon>Actinomycetota</taxon>
        <taxon>Actinomycetes</taxon>
        <taxon>Kitasatosporales</taxon>
        <taxon>Streptomycetaceae</taxon>
        <taxon>Streptomyces</taxon>
        <taxon>Streptomyces albogriseolus group</taxon>
    </lineage>
</organism>
<name>A0ABP6TF59_9ACTN</name>
<dbReference type="EMBL" id="BAAAXF010000014">
    <property type="protein sequence ID" value="GAA3493848.1"/>
    <property type="molecule type" value="Genomic_DNA"/>
</dbReference>
<gene>
    <name evidence="2" type="ORF">GCM10019016_009470</name>
</gene>
<evidence type="ECO:0000256" key="1">
    <source>
        <dbReference type="SAM" id="MobiDB-lite"/>
    </source>
</evidence>
<feature type="region of interest" description="Disordered" evidence="1">
    <location>
        <begin position="17"/>
        <end position="52"/>
    </location>
</feature>
<proteinExistence type="predicted"/>
<feature type="region of interest" description="Disordered" evidence="1">
    <location>
        <begin position="242"/>
        <end position="279"/>
    </location>
</feature>
<keyword evidence="3" id="KW-1185">Reference proteome</keyword>
<feature type="compositionally biased region" description="Polar residues" evidence="1">
    <location>
        <begin position="267"/>
        <end position="279"/>
    </location>
</feature>
<evidence type="ECO:0000313" key="3">
    <source>
        <dbReference type="Proteomes" id="UP001501455"/>
    </source>
</evidence>
<evidence type="ECO:0000313" key="2">
    <source>
        <dbReference type="EMBL" id="GAA3493848.1"/>
    </source>
</evidence>
<sequence>MTLPAMTAIDQLLARARLHPQPDVPDDTVPYEDTPYPADPPAPQHPFHPSPRHKAAAGHLTTLCETAIATVTEKSLTFLNDQMPDLHSAWLLGCALHVAGIPEGARFWWQYAAGDHHAPACYSLSLYHEACGEQYAADFYRQQAHRVTTASDTDTLTVVGTCPPQTISFDASLPTVLHTLNRLCAGPGTRQRKRHRIDALTNYVADTVTRHYTRNPEIEIPVPEPRFAERVTWLLTATLPWTKRTRPSRPSQPGLPARRTPRPSHGPSLTTSRSCPSTS</sequence>
<dbReference type="Proteomes" id="UP001501455">
    <property type="component" value="Unassembled WGS sequence"/>
</dbReference>
<comment type="caution">
    <text evidence="2">The sequence shown here is derived from an EMBL/GenBank/DDBJ whole genome shotgun (WGS) entry which is preliminary data.</text>
</comment>
<reference evidence="3" key="1">
    <citation type="journal article" date="2019" name="Int. J. Syst. Evol. Microbiol.">
        <title>The Global Catalogue of Microorganisms (GCM) 10K type strain sequencing project: providing services to taxonomists for standard genome sequencing and annotation.</title>
        <authorList>
            <consortium name="The Broad Institute Genomics Platform"/>
            <consortium name="The Broad Institute Genome Sequencing Center for Infectious Disease"/>
            <person name="Wu L."/>
            <person name="Ma J."/>
        </authorList>
    </citation>
    <scope>NUCLEOTIDE SEQUENCE [LARGE SCALE GENOMIC DNA]</scope>
    <source>
        <strain evidence="3">JCM 4816</strain>
    </source>
</reference>
<feature type="compositionally biased region" description="Pro residues" evidence="1">
    <location>
        <begin position="37"/>
        <end position="49"/>
    </location>
</feature>
<accession>A0ABP6TF59</accession>
<protein>
    <submittedName>
        <fullName evidence="2">Uncharacterized protein</fullName>
    </submittedName>
</protein>